<dbReference type="Proteomes" id="UP001479436">
    <property type="component" value="Unassembled WGS sequence"/>
</dbReference>
<reference evidence="6 7" key="1">
    <citation type="submission" date="2023-04" db="EMBL/GenBank/DDBJ databases">
        <title>Genome of Basidiobolus ranarum AG-B5.</title>
        <authorList>
            <person name="Stajich J.E."/>
            <person name="Carter-House D."/>
            <person name="Gryganskyi A."/>
        </authorList>
    </citation>
    <scope>NUCLEOTIDE SEQUENCE [LARGE SCALE GENOMIC DNA]</scope>
    <source>
        <strain evidence="6 7">AG-B5</strain>
    </source>
</reference>
<keyword evidence="1" id="KW-0805">Transcription regulation</keyword>
<keyword evidence="7" id="KW-1185">Reference proteome</keyword>
<gene>
    <name evidence="6" type="ORF">K7432_014734</name>
</gene>
<dbReference type="PROSITE" id="PS50252">
    <property type="entry name" value="TBOX_3"/>
    <property type="match status" value="1"/>
</dbReference>
<evidence type="ECO:0000256" key="4">
    <source>
        <dbReference type="ARBA" id="ARBA00023242"/>
    </source>
</evidence>
<dbReference type="InterPro" id="IPR001699">
    <property type="entry name" value="TF_T-box"/>
</dbReference>
<keyword evidence="3" id="KW-0804">Transcription</keyword>
<dbReference type="EMBL" id="JASJQH010001757">
    <property type="protein sequence ID" value="KAK9760838.1"/>
    <property type="molecule type" value="Genomic_DNA"/>
</dbReference>
<protein>
    <recommendedName>
        <fullName evidence="5">T-box domain-containing protein</fullName>
    </recommendedName>
</protein>
<name>A0ABR2WH27_9FUNG</name>
<dbReference type="Pfam" id="PF00907">
    <property type="entry name" value="T-box"/>
    <property type="match status" value="1"/>
</dbReference>
<dbReference type="PANTHER" id="PTHR11267:SF181">
    <property type="entry name" value="OPTOMOTOR-BLIND PROTEIN"/>
    <property type="match status" value="1"/>
</dbReference>
<dbReference type="Gene3D" id="2.60.40.820">
    <property type="entry name" value="Transcription factor, T-box"/>
    <property type="match status" value="1"/>
</dbReference>
<dbReference type="InterPro" id="IPR036960">
    <property type="entry name" value="T-box_sf"/>
</dbReference>
<keyword evidence="4" id="KW-0539">Nucleus</keyword>
<comment type="caution">
    <text evidence="6">The sequence shown here is derived from an EMBL/GenBank/DDBJ whole genome shotgun (WGS) entry which is preliminary data.</text>
</comment>
<organism evidence="6 7">
    <name type="scientific">Basidiobolus ranarum</name>
    <dbReference type="NCBI Taxonomy" id="34480"/>
    <lineage>
        <taxon>Eukaryota</taxon>
        <taxon>Fungi</taxon>
        <taxon>Fungi incertae sedis</taxon>
        <taxon>Zoopagomycota</taxon>
        <taxon>Entomophthoromycotina</taxon>
        <taxon>Basidiobolomycetes</taxon>
        <taxon>Basidiobolales</taxon>
        <taxon>Basidiobolaceae</taxon>
        <taxon>Basidiobolus</taxon>
    </lineage>
</organism>
<evidence type="ECO:0000313" key="6">
    <source>
        <dbReference type="EMBL" id="KAK9760838.1"/>
    </source>
</evidence>
<sequence length="202" mass="23137">MARKMKILNLISKEATEPSCTVEYSALEKNRLKANQMKNLDSLTPYTKLHYSGDHSKSAIPVSPSPSSCVVSSKVETHNDVLLLENAELWKQFNSIGNEMIITKTGRCLFPSLKFKVTGLDPYGLYKIELDFEQLSPERFKFRNDQWVMVSSTDLSKNQSQFFRDKNNKSHTTRRTTREYVHPDSPQSGAYWTENGVSFTKI</sequence>
<dbReference type="InterPro" id="IPR008967">
    <property type="entry name" value="p53-like_TF_DNA-bd_sf"/>
</dbReference>
<evidence type="ECO:0000259" key="5">
    <source>
        <dbReference type="PROSITE" id="PS50252"/>
    </source>
</evidence>
<dbReference type="PANTHER" id="PTHR11267">
    <property type="entry name" value="T-BOX PROTEIN-RELATED"/>
    <property type="match status" value="1"/>
</dbReference>
<keyword evidence="2" id="KW-0238">DNA-binding</keyword>
<dbReference type="InterPro" id="IPR046360">
    <property type="entry name" value="T-box_DNA-bd"/>
</dbReference>
<evidence type="ECO:0000256" key="1">
    <source>
        <dbReference type="ARBA" id="ARBA00023015"/>
    </source>
</evidence>
<evidence type="ECO:0000256" key="2">
    <source>
        <dbReference type="ARBA" id="ARBA00023125"/>
    </source>
</evidence>
<evidence type="ECO:0000313" key="7">
    <source>
        <dbReference type="Proteomes" id="UP001479436"/>
    </source>
</evidence>
<proteinExistence type="predicted"/>
<dbReference type="SUPFAM" id="SSF49417">
    <property type="entry name" value="p53-like transcription factors"/>
    <property type="match status" value="1"/>
</dbReference>
<feature type="domain" description="T-box" evidence="5">
    <location>
        <begin position="84"/>
        <end position="202"/>
    </location>
</feature>
<dbReference type="SMART" id="SM00425">
    <property type="entry name" value="TBOX"/>
    <property type="match status" value="1"/>
</dbReference>
<evidence type="ECO:0000256" key="3">
    <source>
        <dbReference type="ARBA" id="ARBA00023163"/>
    </source>
</evidence>
<accession>A0ABR2WH27</accession>